<dbReference type="OrthoDB" id="9813854at2"/>
<proteinExistence type="predicted"/>
<feature type="transmembrane region" description="Helical" evidence="1">
    <location>
        <begin position="116"/>
        <end position="135"/>
    </location>
</feature>
<dbReference type="PANTHER" id="PTHR30199">
    <property type="entry name" value="MFS FAMILY TRANSPORTER, PREDICTED SUBSTRATE BENZOATE"/>
    <property type="match status" value="1"/>
</dbReference>
<feature type="transmembrane region" description="Helical" evidence="1">
    <location>
        <begin position="290"/>
        <end position="311"/>
    </location>
</feature>
<evidence type="ECO:0000256" key="1">
    <source>
        <dbReference type="SAM" id="Phobius"/>
    </source>
</evidence>
<evidence type="ECO:0000313" key="3">
    <source>
        <dbReference type="Proteomes" id="UP000185479"/>
    </source>
</evidence>
<dbReference type="PANTHER" id="PTHR30199:SF0">
    <property type="entry name" value="INNER MEMBRANE PROTEIN YDCO"/>
    <property type="match status" value="1"/>
</dbReference>
<dbReference type="EMBL" id="CP009246">
    <property type="protein sequence ID" value="APT87452.1"/>
    <property type="molecule type" value="Genomic_DNA"/>
</dbReference>
<dbReference type="NCBIfam" id="TIGR00843">
    <property type="entry name" value="benE"/>
    <property type="match status" value="1"/>
</dbReference>
<feature type="transmembrane region" description="Helical" evidence="1">
    <location>
        <begin position="91"/>
        <end position="110"/>
    </location>
</feature>
<name>A0A1L7CNM2_CORFL</name>
<keyword evidence="1" id="KW-1133">Transmembrane helix</keyword>
<feature type="transmembrane region" description="Helical" evidence="1">
    <location>
        <begin position="41"/>
        <end position="59"/>
    </location>
</feature>
<keyword evidence="3" id="KW-1185">Reference proteome</keyword>
<dbReference type="GO" id="GO:0005886">
    <property type="term" value="C:plasma membrane"/>
    <property type="evidence" value="ECO:0007669"/>
    <property type="project" value="TreeGrafter"/>
</dbReference>
<gene>
    <name evidence="2" type="ORF">CFLV_09905</name>
</gene>
<feature type="transmembrane region" description="Helical" evidence="1">
    <location>
        <begin position="317"/>
        <end position="335"/>
    </location>
</feature>
<feature type="transmembrane region" description="Helical" evidence="1">
    <location>
        <begin position="6"/>
        <end position="29"/>
    </location>
</feature>
<sequence>MVVINSVSAGIITALVGFTSSFVVVLTGLRAVGASESQASSGLVALCIVVGASTLWLALRHRIPATTAWSTPGAALLTTAGASAMGFDEAIGAFILCAALLLLSGLWPALGKLTAAIPTPVAQAMLAGVLFPLCLKSISGLSASPAAVAPVVVIWLLGIIFLPMWAVPLAFVGAGIVIAVHLSRSGFSIDAAELLPTLEWTSPAFSVQAAIGIALPLYVVTMAAQNLPGVAVLRSYDYEPPWRDCLSSTALGSLTAAPFGASTINLAAISAALAAAPETNVPADKRWRNAVVSGLTYLLLAGAAAAVVALAGAAPTGLIAAVAGLALLGAFGGAVQGAWSDAALRLPAVLTFLVAASGITVAGIGSAFWALVTGVIMTMAANYSARVQSRRLRHGR</sequence>
<evidence type="ECO:0000313" key="2">
    <source>
        <dbReference type="EMBL" id="APT87452.1"/>
    </source>
</evidence>
<protein>
    <submittedName>
        <fullName evidence="2">Benzoate transporter</fullName>
    </submittedName>
</protein>
<dbReference type="Pfam" id="PF03594">
    <property type="entry name" value="BenE"/>
    <property type="match status" value="1"/>
</dbReference>
<accession>A0A1L7CNM2</accession>
<keyword evidence="1" id="KW-0812">Transmembrane</keyword>
<keyword evidence="1" id="KW-0472">Membrane</keyword>
<reference evidence="2 3" key="1">
    <citation type="submission" date="2014-08" db="EMBL/GenBank/DDBJ databases">
        <title>Complete genome sequence of Corynebacterium flavescens OJ8(T)(=DSM 20296(T)), isolated from cheese.</title>
        <authorList>
            <person name="Ruckert C."/>
            <person name="Albersmeier A."/>
            <person name="Winkler A."/>
            <person name="Kalinowski J."/>
        </authorList>
    </citation>
    <scope>NUCLEOTIDE SEQUENCE [LARGE SCALE GENOMIC DNA]</scope>
    <source>
        <strain evidence="2 3">OJ8</strain>
    </source>
</reference>
<dbReference type="Proteomes" id="UP000185479">
    <property type="component" value="Chromosome"/>
</dbReference>
<dbReference type="STRING" id="28028.CFLV_09905"/>
<organism evidence="2 3">
    <name type="scientific">Corynebacterium flavescens</name>
    <dbReference type="NCBI Taxonomy" id="28028"/>
    <lineage>
        <taxon>Bacteria</taxon>
        <taxon>Bacillati</taxon>
        <taxon>Actinomycetota</taxon>
        <taxon>Actinomycetes</taxon>
        <taxon>Mycobacteriales</taxon>
        <taxon>Corynebacteriaceae</taxon>
        <taxon>Corynebacterium</taxon>
    </lineage>
</organism>
<dbReference type="InterPro" id="IPR004711">
    <property type="entry name" value="Benzoate_Transporter"/>
</dbReference>
<feature type="transmembrane region" description="Helical" evidence="1">
    <location>
        <begin position="147"/>
        <end position="180"/>
    </location>
</feature>
<dbReference type="KEGG" id="cfc:CFLV_09905"/>
<dbReference type="AlphaFoldDB" id="A0A1L7CNM2"/>
<dbReference type="GO" id="GO:0042925">
    <property type="term" value="F:benzoate transmembrane transporter activity"/>
    <property type="evidence" value="ECO:0007669"/>
    <property type="project" value="InterPro"/>
</dbReference>